<dbReference type="PANTHER" id="PTHR12389">
    <property type="entry name" value="ZINC FINGER PROTEIN 294"/>
    <property type="match status" value="1"/>
</dbReference>
<dbReference type="GO" id="GO:0005829">
    <property type="term" value="C:cytosol"/>
    <property type="evidence" value="ECO:0007669"/>
    <property type="project" value="UniProtKB-UniRule"/>
</dbReference>
<dbReference type="EMBL" id="JABMIG020000094">
    <property type="protein sequence ID" value="KAL3793142.1"/>
    <property type="molecule type" value="Genomic_DNA"/>
</dbReference>
<comment type="catalytic activity">
    <reaction evidence="1">
        <text>S-ubiquitinyl-[E2 ubiquitin-conjugating enzyme]-L-cysteine + [acceptor protein]-L-lysine = [E2 ubiquitin-conjugating enzyme]-L-cysteine + N(6)-ubiquitinyl-[acceptor protein]-L-lysine.</text>
        <dbReference type="EC" id="2.3.2.27"/>
    </reaction>
</comment>
<dbReference type="Pfam" id="PF22958">
    <property type="entry name" value="Ltn1_1st"/>
    <property type="match status" value="1"/>
</dbReference>
<comment type="caution">
    <text evidence="4">The sequence shown here is derived from an EMBL/GenBank/DDBJ whole genome shotgun (WGS) entry which is preliminary data.</text>
</comment>
<sequence length="1680" mass="187011">MSTSGFRGFADFANTSGSTTAAILAAARSKKQLQSSDARPPNQNNKSLRPSPIYTGSDPRLAVLFRKIGQKRDATTKIRALETKLGYDNNASVRAGSYKALAAAKRHVPKAWNGLFWGNDDGGNSDCENEGNAVPVAATTVGMAWGASRGDPSSEVVRFAGEFVKELLPVGNTQNEASLRVPSTMQMALLNYSALVLGCKQSNGWKTQKNKGMKTTKSADAAAGVAESEREEMEERYERVVLSVLMGLGSLVECEPENENSQQYAAVDAFPDSSSVVRMMQSSRGSFRRETYNLVGKFCQFAPSLVLPPGNETERSSKLISLATLIPNLLASEKDPSNFVSLLELILTYVSLFRGRESAESTSNTNLWESMDPSAFTKALSKALRRACCGAPATYWGPMILPMVASLPQGEVEKGDKTDHPFPLVVVEGLWEGRKSAVGAMDTSAILSSVAECVTYLMLRRPKDSDTTFTTESWTACGQLFLDCLSYFLNEAPYSGFGPGASSLDELCTTIARDLIRLDAASFDDGTTDRGITQIQSFFWNHNGMQKTLLLAKRERQTNLKLIRLMSIIISLTPNAEQPSSHLLPSLKALFSEILVSSDARGNKSCTKEEVELILKIIQFCGAQTLFPIQKAIGVHPDTNQTSLSLEEFCVNNLIRWILIHATTAPAAIPTDFNIGKLLLLSIRPLHQQRQVWETILRELIKSFCDVSTLATGLCAMASDSDDIDLIRCRALDQFANELGNIFMDNFRRSHDLSHQPGDTDDPAVSYQGDMSLFFNSCVGIFDRKSILVSSSVIKQWVDLCCYESKSDRLILDDDEGSNSLLKALLLLGSSSENGVLTRDELVKLVIQSWVEGGKIWQQAVKNYHLTVESGNEERLLRDQIISAAALSLREDIRRKPPSDHAVMELTCQAWSKKAVRLLEISESGSLQSLGIDMDLCEKIRQRNDEEFLFLNLMYLLHSVDSYIRCRELLLSGSENQELFVNINSSIVDRENALLQPFQDRTQRNTQLIETLGGPSELTEYVQNCVVQCVDLLACHMKADKENDCDQILTALSYLVSLLFPSKWSSDSGCKDSIVAKDVKEGDTVWYEKAEGVRVKATIVKVHTDDFPNLYFTIKEENSPERQTVANRLRRNHVDSSEVRLNENTATSREYLGRYMIDHLVRPFVPTLHSQADLCVQHEVSAECINIVLSQIGMLSVGIGSVRYEIFQILSSVKSCFCEVIRNFDQHLEQASSVLRYMALAMGYGRFTKSSARGNLVDLKLSTDEMFTCLLDLYDDHSASLKERTAHMKSFHVSVAMWLAVATNEARGGDILRRLSGMISFMCDVLLSDQDGDSSMILMKAIIAFQVASKNCMDYSSVDSIHEKYVFQKITHCFVNILKTSTFWVETYASILKYYAKEVPGTALHAANIFSNDLYECLKFPMKRWCAFQLLMLHAKAFTTIISMEDVVIPSDTEVFLSEWKAGLDEEEATELEGDVRVAAAWLSGTMMTHIQDIGRCTSSSLTPESECYTLKLSEILVWMLFLEIFDNAGAVDMRNRSSISAFLQKTKATGAIMILSLQEADLDVGRKENIFECINPDFNSDLVLREVATLAVFRTIESLPTLVKSWFHDDCPRYSQQKLITFVENKVAPETLQRELVRIKDATSFGDMSVSGSAVSREVVATYQQDEVRFFQECITCIN</sequence>
<evidence type="ECO:0000256" key="1">
    <source>
        <dbReference type="RuleBase" id="RU367090"/>
    </source>
</evidence>
<dbReference type="GO" id="GO:1990112">
    <property type="term" value="C:RQC complex"/>
    <property type="evidence" value="ECO:0007669"/>
    <property type="project" value="UniProtKB-UniRule"/>
</dbReference>
<proteinExistence type="inferred from homology"/>
<dbReference type="EC" id="2.3.2.27" evidence="1"/>
<dbReference type="InterPro" id="IPR039795">
    <property type="entry name" value="LTN1/Rkr1"/>
</dbReference>
<evidence type="ECO:0000313" key="4">
    <source>
        <dbReference type="EMBL" id="KAL3793142.1"/>
    </source>
</evidence>
<gene>
    <name evidence="4" type="ORF">HJC23_005644</name>
</gene>
<feature type="domain" description="E3 ubiquitin-protein ligase listerin N-terminal" evidence="3">
    <location>
        <begin position="214"/>
        <end position="399"/>
    </location>
</feature>
<comment type="subunit">
    <text evidence="1">Component of the ribosome quality control complex (RQC).</text>
</comment>
<protein>
    <recommendedName>
        <fullName evidence="1">E3 ubiquitin-protein ligase listerin</fullName>
        <ecNumber evidence="1">2.3.2.27</ecNumber>
    </recommendedName>
    <alternativeName>
        <fullName evidence="1">RING-type E3 ubiquitin transferase listerin</fullName>
    </alternativeName>
</protein>
<organism evidence="4 5">
    <name type="scientific">Cyclotella cryptica</name>
    <dbReference type="NCBI Taxonomy" id="29204"/>
    <lineage>
        <taxon>Eukaryota</taxon>
        <taxon>Sar</taxon>
        <taxon>Stramenopiles</taxon>
        <taxon>Ochrophyta</taxon>
        <taxon>Bacillariophyta</taxon>
        <taxon>Coscinodiscophyceae</taxon>
        <taxon>Thalassiosirophycidae</taxon>
        <taxon>Stephanodiscales</taxon>
        <taxon>Stephanodiscaceae</taxon>
        <taxon>Cyclotella</taxon>
    </lineage>
</organism>
<dbReference type="PANTHER" id="PTHR12389:SF0">
    <property type="entry name" value="E3 UBIQUITIN-PROTEIN LIGASE LISTERIN"/>
    <property type="match status" value="1"/>
</dbReference>
<dbReference type="InterPro" id="IPR054476">
    <property type="entry name" value="Ltn1_N"/>
</dbReference>
<feature type="region of interest" description="Disordered" evidence="2">
    <location>
        <begin position="27"/>
        <end position="55"/>
    </location>
</feature>
<reference evidence="4 5" key="1">
    <citation type="journal article" date="2020" name="G3 (Bethesda)">
        <title>Improved Reference Genome for Cyclotella cryptica CCMP332, a Model for Cell Wall Morphogenesis, Salinity Adaptation, and Lipid Production in Diatoms (Bacillariophyta).</title>
        <authorList>
            <person name="Roberts W.R."/>
            <person name="Downey K.M."/>
            <person name="Ruck E.C."/>
            <person name="Traller J.C."/>
            <person name="Alverson A.J."/>
        </authorList>
    </citation>
    <scope>NUCLEOTIDE SEQUENCE [LARGE SCALE GENOMIC DNA]</scope>
    <source>
        <strain evidence="4 5">CCMP332</strain>
    </source>
</reference>
<comment type="pathway">
    <text evidence="1">Protein modification; protein ubiquitination.</text>
</comment>
<dbReference type="GO" id="GO:0061630">
    <property type="term" value="F:ubiquitin protein ligase activity"/>
    <property type="evidence" value="ECO:0007669"/>
    <property type="project" value="UniProtKB-UniRule"/>
</dbReference>
<dbReference type="Proteomes" id="UP001516023">
    <property type="component" value="Unassembled WGS sequence"/>
</dbReference>
<name>A0ABD3PZ96_9STRA</name>
<feature type="compositionally biased region" description="Polar residues" evidence="2">
    <location>
        <begin position="32"/>
        <end position="48"/>
    </location>
</feature>
<comment type="similarity">
    <text evidence="1">Belongs to the LTN1 family.</text>
</comment>
<dbReference type="GO" id="GO:1990116">
    <property type="term" value="P:ribosome-associated ubiquitin-dependent protein catabolic process"/>
    <property type="evidence" value="ECO:0007669"/>
    <property type="project" value="UniProtKB-UniRule"/>
</dbReference>
<keyword evidence="1" id="KW-0808">Transferase</keyword>
<dbReference type="GO" id="GO:0008270">
    <property type="term" value="F:zinc ion binding"/>
    <property type="evidence" value="ECO:0007669"/>
    <property type="project" value="UniProtKB-KW"/>
</dbReference>
<keyword evidence="1" id="KW-0479">Metal-binding</keyword>
<keyword evidence="1" id="KW-0863">Zinc-finger</keyword>
<comment type="function">
    <text evidence="1">E3 ubiquitin-protein ligase. Component of the ribosome quality control complex (RQC), a ribosome-associated complex that mediates ubiquitination and extraction of incompletely synthesized nascent chains for proteasomal degradation.</text>
</comment>
<dbReference type="GO" id="GO:0072344">
    <property type="term" value="P:rescue of stalled ribosome"/>
    <property type="evidence" value="ECO:0007669"/>
    <property type="project" value="UniProtKB-UniRule"/>
</dbReference>
<evidence type="ECO:0000259" key="3">
    <source>
        <dbReference type="Pfam" id="PF22958"/>
    </source>
</evidence>
<evidence type="ECO:0000313" key="5">
    <source>
        <dbReference type="Proteomes" id="UP001516023"/>
    </source>
</evidence>
<accession>A0ABD3PZ96</accession>
<keyword evidence="1" id="KW-0862">Zinc</keyword>
<keyword evidence="5" id="KW-1185">Reference proteome</keyword>
<keyword evidence="1" id="KW-0833">Ubl conjugation pathway</keyword>
<evidence type="ECO:0000256" key="2">
    <source>
        <dbReference type="SAM" id="MobiDB-lite"/>
    </source>
</evidence>